<organism evidence="2">
    <name type="scientific">Brassica cretica</name>
    <name type="common">Mustard</name>
    <dbReference type="NCBI Taxonomy" id="69181"/>
    <lineage>
        <taxon>Eukaryota</taxon>
        <taxon>Viridiplantae</taxon>
        <taxon>Streptophyta</taxon>
        <taxon>Embryophyta</taxon>
        <taxon>Tracheophyta</taxon>
        <taxon>Spermatophyta</taxon>
        <taxon>Magnoliopsida</taxon>
        <taxon>eudicotyledons</taxon>
        <taxon>Gunneridae</taxon>
        <taxon>Pentapetalae</taxon>
        <taxon>rosids</taxon>
        <taxon>malvids</taxon>
        <taxon>Brassicales</taxon>
        <taxon>Brassicaceae</taxon>
        <taxon>Brassiceae</taxon>
        <taxon>Brassica</taxon>
    </lineage>
</organism>
<proteinExistence type="predicted"/>
<accession>A0A8S9INI0</accession>
<reference evidence="2" key="1">
    <citation type="submission" date="2019-12" db="EMBL/GenBank/DDBJ databases">
        <title>Genome sequencing and annotation of Brassica cretica.</title>
        <authorList>
            <person name="Studholme D.J."/>
            <person name="Sarris P.F."/>
        </authorList>
    </citation>
    <scope>NUCLEOTIDE SEQUENCE</scope>
    <source>
        <strain evidence="2">PFS-102/07</strain>
        <tissue evidence="2">Leaf</tissue>
    </source>
</reference>
<sequence length="148" mass="17017">MKSGKNGKTIKSLRISSSKQTNLIIEHGFSSAVRRAGPSWIDRNPSSPRPPNSSPEIASNSFLLRLDRRHLLYDLKTERTPSFSKNIRIDHIKRQRLAEHPRLPTLYEEFECSPELTSFQKHSCYKIIKAPKSENGLDRAITRQRAHL</sequence>
<name>A0A8S9INI0_BRACR</name>
<dbReference type="EMBL" id="QGKY02001015">
    <property type="protein sequence ID" value="KAF2570953.1"/>
    <property type="molecule type" value="Genomic_DNA"/>
</dbReference>
<protein>
    <submittedName>
        <fullName evidence="2">Uncharacterized protein</fullName>
    </submittedName>
</protein>
<dbReference type="AlphaFoldDB" id="A0A8S9INI0"/>
<feature type="region of interest" description="Disordered" evidence="1">
    <location>
        <begin position="36"/>
        <end position="58"/>
    </location>
</feature>
<comment type="caution">
    <text evidence="2">The sequence shown here is derived from an EMBL/GenBank/DDBJ whole genome shotgun (WGS) entry which is preliminary data.</text>
</comment>
<gene>
    <name evidence="2" type="ORF">F2Q70_00000355</name>
</gene>
<evidence type="ECO:0000313" key="2">
    <source>
        <dbReference type="EMBL" id="KAF2570953.1"/>
    </source>
</evidence>
<evidence type="ECO:0000256" key="1">
    <source>
        <dbReference type="SAM" id="MobiDB-lite"/>
    </source>
</evidence>